<dbReference type="RefSeq" id="WP_208842131.1">
    <property type="nucleotide sequence ID" value="NZ_CP072133.1"/>
</dbReference>
<name>A0A975HK08_9GAMM</name>
<reference evidence="1" key="1">
    <citation type="submission" date="2021-03" db="EMBL/GenBank/DDBJ databases">
        <title>Complete Genome of Pseudoalteromonas xiamenensis STKMTI.2, a new potential marine bacterium producing anti-Vibrio compounds.</title>
        <authorList>
            <person name="Handayani D.P."/>
            <person name="Isnansetyo A."/>
            <person name="Istiqomah I."/>
            <person name="Jumina J."/>
        </authorList>
    </citation>
    <scope>NUCLEOTIDE SEQUENCE</scope>
    <source>
        <strain evidence="1">STKMTI.2</strain>
    </source>
</reference>
<dbReference type="KEGG" id="pxi:J5O05_11255"/>
<evidence type="ECO:0000313" key="2">
    <source>
        <dbReference type="Proteomes" id="UP000664904"/>
    </source>
</evidence>
<dbReference type="AlphaFoldDB" id="A0A975HK08"/>
<dbReference type="Proteomes" id="UP000664904">
    <property type="component" value="Chromosome"/>
</dbReference>
<evidence type="ECO:0000313" key="1">
    <source>
        <dbReference type="EMBL" id="QTH70541.1"/>
    </source>
</evidence>
<organism evidence="1 2">
    <name type="scientific">Pseudoalteromonas xiamenensis</name>
    <dbReference type="NCBI Taxonomy" id="882626"/>
    <lineage>
        <taxon>Bacteria</taxon>
        <taxon>Pseudomonadati</taxon>
        <taxon>Pseudomonadota</taxon>
        <taxon>Gammaproteobacteria</taxon>
        <taxon>Alteromonadales</taxon>
        <taxon>Pseudoalteromonadaceae</taxon>
        <taxon>Pseudoalteromonas</taxon>
    </lineage>
</organism>
<gene>
    <name evidence="1" type="ORF">J5O05_11255</name>
</gene>
<protein>
    <submittedName>
        <fullName evidence="1">Uncharacterized protein</fullName>
    </submittedName>
</protein>
<sequence>MSEKITSSVYSQYCFLKYIQALSGLSCYLPFAAFSWNITQFLLHLPLHWSAVFATKWIKLARFFIHKVEYSTTFSFKRDKKQEAAKNKHFHAIFQAISDTFIN</sequence>
<accession>A0A975HK08</accession>
<proteinExistence type="predicted"/>
<keyword evidence="2" id="KW-1185">Reference proteome</keyword>
<dbReference type="EMBL" id="CP072133">
    <property type="protein sequence ID" value="QTH70541.1"/>
    <property type="molecule type" value="Genomic_DNA"/>
</dbReference>